<keyword evidence="1" id="KW-0812">Transmembrane</keyword>
<evidence type="ECO:0000256" key="1">
    <source>
        <dbReference type="SAM" id="Phobius"/>
    </source>
</evidence>
<protein>
    <submittedName>
        <fullName evidence="3">Uncharacterized protein</fullName>
    </submittedName>
</protein>
<sequence length="81" mass="8671">MKKILAILLFFFTVLAISPDANAQCAMCTANAEMGVKNGNTQTKGLNSGVLYLLAIPFLLAGGVGVIWYTNFRKKETSSLA</sequence>
<organism evidence="3 4">
    <name type="scientific">Pedobacter chitinilyticus</name>
    <dbReference type="NCBI Taxonomy" id="2233776"/>
    <lineage>
        <taxon>Bacteria</taxon>
        <taxon>Pseudomonadati</taxon>
        <taxon>Bacteroidota</taxon>
        <taxon>Sphingobacteriia</taxon>
        <taxon>Sphingobacteriales</taxon>
        <taxon>Sphingobacteriaceae</taxon>
        <taxon>Pedobacter</taxon>
    </lineage>
</organism>
<keyword evidence="4" id="KW-1185">Reference proteome</keyword>
<evidence type="ECO:0000313" key="3">
    <source>
        <dbReference type="EMBL" id="RWU05672.1"/>
    </source>
</evidence>
<feature type="chain" id="PRO_5019388362" evidence="2">
    <location>
        <begin position="24"/>
        <end position="81"/>
    </location>
</feature>
<feature type="signal peptide" evidence="2">
    <location>
        <begin position="1"/>
        <end position="23"/>
    </location>
</feature>
<dbReference type="Proteomes" id="UP000284120">
    <property type="component" value="Unassembled WGS sequence"/>
</dbReference>
<dbReference type="OrthoDB" id="678747at2"/>
<dbReference type="EMBL" id="SAYW01000005">
    <property type="protein sequence ID" value="RWU05672.1"/>
    <property type="molecule type" value="Genomic_DNA"/>
</dbReference>
<dbReference type="AlphaFoldDB" id="A0A443YPF8"/>
<evidence type="ECO:0000256" key="2">
    <source>
        <dbReference type="SAM" id="SignalP"/>
    </source>
</evidence>
<keyword evidence="1" id="KW-1133">Transmembrane helix</keyword>
<keyword evidence="1" id="KW-0472">Membrane</keyword>
<reference evidence="3 4" key="1">
    <citation type="submission" date="2018-06" db="EMBL/GenBank/DDBJ databases">
        <title>Pedobacter endophyticus sp. nov., an endophytic bacterium isolated from a leaf of Triticum aestivum.</title>
        <authorList>
            <person name="Zhang L."/>
        </authorList>
    </citation>
    <scope>NUCLEOTIDE SEQUENCE [LARGE SCALE GENOMIC DNA]</scope>
    <source>
        <strain evidence="3 4">CM134L-2</strain>
    </source>
</reference>
<gene>
    <name evidence="3" type="ORF">DPV69_16155</name>
</gene>
<accession>A0A443YPF8</accession>
<keyword evidence="2" id="KW-0732">Signal</keyword>
<evidence type="ECO:0000313" key="4">
    <source>
        <dbReference type="Proteomes" id="UP000284120"/>
    </source>
</evidence>
<feature type="transmembrane region" description="Helical" evidence="1">
    <location>
        <begin position="49"/>
        <end position="69"/>
    </location>
</feature>
<name>A0A443YPF8_9SPHI</name>
<proteinExistence type="predicted"/>
<dbReference type="RefSeq" id="WP_113648432.1">
    <property type="nucleotide sequence ID" value="NZ_QMHN01000005.1"/>
</dbReference>
<comment type="caution">
    <text evidence="3">The sequence shown here is derived from an EMBL/GenBank/DDBJ whole genome shotgun (WGS) entry which is preliminary data.</text>
</comment>